<keyword evidence="1" id="KW-1133">Transmembrane helix</keyword>
<dbReference type="RefSeq" id="WP_256540184.1">
    <property type="nucleotide sequence ID" value="NZ_JANHOH010000005.1"/>
</dbReference>
<keyword evidence="1" id="KW-0812">Transmembrane</keyword>
<sequence>MNNIILIITATSTALIAGLFYAYSCSVNIGLGRLPDREYIAAMQNINSAILNPLFFLSFMGTLVLLPVSAWLNYEQSLSGRFLLLLIAAILYAIGVFGVTMFGNVPLNNMLAGFDLKSATAADIACQRLSFERPWLLLHNIRTVTSVVCLVLVLIGCIYKFD</sequence>
<accession>A0ABT1T5T4</accession>
<dbReference type="Proteomes" id="UP001204376">
    <property type="component" value="Unassembled WGS sequence"/>
</dbReference>
<comment type="caution">
    <text evidence="2">The sequence shown here is derived from an EMBL/GenBank/DDBJ whole genome shotgun (WGS) entry which is preliminary data.</text>
</comment>
<proteinExistence type="predicted"/>
<feature type="transmembrane region" description="Helical" evidence="1">
    <location>
        <begin position="82"/>
        <end position="102"/>
    </location>
</feature>
<dbReference type="EMBL" id="JANHOH010000005">
    <property type="protein sequence ID" value="MCQ6959995.1"/>
    <property type="molecule type" value="Genomic_DNA"/>
</dbReference>
<feature type="transmembrane region" description="Helical" evidence="1">
    <location>
        <begin position="46"/>
        <end position="70"/>
    </location>
</feature>
<keyword evidence="1" id="KW-0472">Membrane</keyword>
<dbReference type="Pfam" id="PF08592">
    <property type="entry name" value="Anthrone_oxy"/>
    <property type="match status" value="1"/>
</dbReference>
<organism evidence="2 3">
    <name type="scientific">Mucilaginibacter aquariorum</name>
    <dbReference type="NCBI Taxonomy" id="2967225"/>
    <lineage>
        <taxon>Bacteria</taxon>
        <taxon>Pseudomonadati</taxon>
        <taxon>Bacteroidota</taxon>
        <taxon>Sphingobacteriia</taxon>
        <taxon>Sphingobacteriales</taxon>
        <taxon>Sphingobacteriaceae</taxon>
        <taxon>Mucilaginibacter</taxon>
    </lineage>
</organism>
<evidence type="ECO:0000313" key="2">
    <source>
        <dbReference type="EMBL" id="MCQ6959995.1"/>
    </source>
</evidence>
<name>A0ABT1T5T4_9SPHI</name>
<dbReference type="InterPro" id="IPR013901">
    <property type="entry name" value="Anthrone_oxy"/>
</dbReference>
<reference evidence="2 3" key="1">
    <citation type="submission" date="2022-07" db="EMBL/GenBank/DDBJ databases">
        <title>Mucilaginibacter sp. JC4.</title>
        <authorList>
            <person name="Le V."/>
            <person name="Ko S.-R."/>
            <person name="Ahn C.-Y."/>
            <person name="Oh H.-M."/>
        </authorList>
    </citation>
    <scope>NUCLEOTIDE SEQUENCE [LARGE SCALE GENOMIC DNA]</scope>
    <source>
        <strain evidence="2 3">JC4</strain>
    </source>
</reference>
<feature type="transmembrane region" description="Helical" evidence="1">
    <location>
        <begin position="141"/>
        <end position="161"/>
    </location>
</feature>
<keyword evidence="3" id="KW-1185">Reference proteome</keyword>
<evidence type="ECO:0000313" key="3">
    <source>
        <dbReference type="Proteomes" id="UP001204376"/>
    </source>
</evidence>
<evidence type="ECO:0000256" key="1">
    <source>
        <dbReference type="SAM" id="Phobius"/>
    </source>
</evidence>
<protein>
    <submittedName>
        <fullName evidence="2">DUF1772 domain-containing protein</fullName>
    </submittedName>
</protein>
<gene>
    <name evidence="2" type="ORF">NPE20_18595</name>
</gene>